<dbReference type="PANTHER" id="PTHR11567">
    <property type="entry name" value="ACID PHOSPHATASE-RELATED"/>
    <property type="match status" value="1"/>
</dbReference>
<dbReference type="AlphaFoldDB" id="T2M4X6"/>
<dbReference type="GO" id="GO:0016791">
    <property type="term" value="F:phosphatase activity"/>
    <property type="evidence" value="ECO:0007669"/>
    <property type="project" value="TreeGrafter"/>
</dbReference>
<organism evidence="2">
    <name type="scientific">Hydra vulgaris</name>
    <name type="common">Hydra</name>
    <name type="synonym">Hydra attenuata</name>
    <dbReference type="NCBI Taxonomy" id="6087"/>
    <lineage>
        <taxon>Eukaryota</taxon>
        <taxon>Metazoa</taxon>
        <taxon>Cnidaria</taxon>
        <taxon>Hydrozoa</taxon>
        <taxon>Hydroidolina</taxon>
        <taxon>Anthoathecata</taxon>
        <taxon>Aplanulata</taxon>
        <taxon>Hydridae</taxon>
        <taxon>Hydra</taxon>
    </lineage>
</organism>
<dbReference type="SUPFAM" id="SSF53254">
    <property type="entry name" value="Phosphoglycerate mutase-like"/>
    <property type="match status" value="1"/>
</dbReference>
<dbReference type="Gene3D" id="3.40.50.1240">
    <property type="entry name" value="Phosphoglycerate mutase-like"/>
    <property type="match status" value="1"/>
</dbReference>
<dbReference type="InterPro" id="IPR029033">
    <property type="entry name" value="His_PPase_superfam"/>
</dbReference>
<dbReference type="InterPro" id="IPR050645">
    <property type="entry name" value="Histidine_acid_phosphatase"/>
</dbReference>
<gene>
    <name evidence="2" type="primary">ACP6</name>
</gene>
<sequence length="439" mass="50260">SVIRKLFATKIIFEMHRIALSVIPAVACSLMIEIHPVTNETSRLQCLYDVVNIAKASLCKPIRASEHQMQLLQVQAVFRHGARTPTTDSNYKDIPNTEPYFWDKSHLMTLPHVDIEYKVQLPDGKCRPISLIEEFYKKTGALEGGCLSGQLTKVGQQDAYLLGKWLEDEYINKHKLLGMYSTKDVYVRSSNIDRTILSAKCVLAGLFSKDGFKEVPIIITSEHDDEILYPNYSVCDSLKKWYTYIRSNVNIVLDHSKDYEHISSVLGGMNKTMSFLALYDFIVTRKAHGGFVPVHLMQEEFLISKRAAELQAYIITGDDRLLGLRRSIGAFINVLCSNITDSNKKEKMYLYSAHDTTIIALLMVLDLWDEKWPAFSSSIIFELYTNQVGNKFVRVLYNGTAVNLKIDGHTEYYPLNKFLILLENFRVEDWRKECGKQTH</sequence>
<proteinExistence type="evidence at transcript level"/>
<dbReference type="PANTHER" id="PTHR11567:SF202">
    <property type="entry name" value="LYSOPHOSPHATIDIC ACID PHOSPHATASE TYPE 6"/>
    <property type="match status" value="1"/>
</dbReference>
<evidence type="ECO:0000313" key="2">
    <source>
        <dbReference type="EMBL" id="CDG67169.1"/>
    </source>
</evidence>
<dbReference type="EMBL" id="HAAD01000937">
    <property type="protein sequence ID" value="CDG67169.1"/>
    <property type="molecule type" value="mRNA"/>
</dbReference>
<dbReference type="InterPro" id="IPR000560">
    <property type="entry name" value="His_Pase_clade-2"/>
</dbReference>
<dbReference type="CDD" id="cd07061">
    <property type="entry name" value="HP_HAP_like"/>
    <property type="match status" value="1"/>
</dbReference>
<dbReference type="PROSITE" id="PS00616">
    <property type="entry name" value="HIS_ACID_PHOSPHAT_1"/>
    <property type="match status" value="1"/>
</dbReference>
<protein>
    <submittedName>
        <fullName evidence="2">Lysophosphatidic acid phosphatase type 6</fullName>
    </submittedName>
</protein>
<dbReference type="InterPro" id="IPR033379">
    <property type="entry name" value="Acid_Pase_AS"/>
</dbReference>
<reference evidence="2" key="1">
    <citation type="journal article" date="2013" name="Genome Biol. Evol.">
        <title>Punctuated emergences of genetic and phenotypic innovations in eumetazoan, bilaterian, euteleostome, and hominidae ancestors.</title>
        <authorList>
            <person name="Wenger Y."/>
            <person name="Galliot B."/>
        </authorList>
    </citation>
    <scope>NUCLEOTIDE SEQUENCE</scope>
    <source>
        <tissue evidence="2">Whole animals</tissue>
    </source>
</reference>
<feature type="non-terminal residue" evidence="2">
    <location>
        <position position="1"/>
    </location>
</feature>
<evidence type="ECO:0000256" key="1">
    <source>
        <dbReference type="ARBA" id="ARBA00005375"/>
    </source>
</evidence>
<comment type="similarity">
    <text evidence="1">Belongs to the histidine acid phosphatase family.</text>
</comment>
<dbReference type="OrthoDB" id="10257284at2759"/>
<name>T2M4X6_HYDVU</name>
<accession>T2M4X6</accession>
<dbReference type="Pfam" id="PF00328">
    <property type="entry name" value="His_Phos_2"/>
    <property type="match status" value="1"/>
</dbReference>